<evidence type="ECO:0000313" key="3">
    <source>
        <dbReference type="Proteomes" id="UP000824219"/>
    </source>
</evidence>
<dbReference type="EMBL" id="JAHKSW010000008">
    <property type="protein sequence ID" value="KAG7329000.1"/>
    <property type="molecule type" value="Genomic_DNA"/>
</dbReference>
<sequence>MTVDKKMQSNPAVQIPHHERESNLLQGDGNYLSDGEDISFPGPLMSSKIQMEDVMRFIQRKSQECLQKVEEPDQKETYFFWKVMELRCSKNGLSEKLHQGKEEEPEWLVNLRQLYADGVYKLKNSGRGLMTSEMFSLQRPRQEGHITPWARLVFSRYSNLLKCWRIGNGKEFKINDSSEFAFC</sequence>
<proteinExistence type="predicted"/>
<dbReference type="Proteomes" id="UP000824219">
    <property type="component" value="Linkage Group LG08"/>
</dbReference>
<feature type="region of interest" description="Disordered" evidence="1">
    <location>
        <begin position="1"/>
        <end position="28"/>
    </location>
</feature>
<organism evidence="2 3">
    <name type="scientific">Hemibagrus wyckioides</name>
    <dbReference type="NCBI Taxonomy" id="337641"/>
    <lineage>
        <taxon>Eukaryota</taxon>
        <taxon>Metazoa</taxon>
        <taxon>Chordata</taxon>
        <taxon>Craniata</taxon>
        <taxon>Vertebrata</taxon>
        <taxon>Euteleostomi</taxon>
        <taxon>Actinopterygii</taxon>
        <taxon>Neopterygii</taxon>
        <taxon>Teleostei</taxon>
        <taxon>Ostariophysi</taxon>
        <taxon>Siluriformes</taxon>
        <taxon>Bagridae</taxon>
        <taxon>Hemibagrus</taxon>
    </lineage>
</organism>
<accession>A0A9D3SMQ7</accession>
<keyword evidence="3" id="KW-1185">Reference proteome</keyword>
<evidence type="ECO:0000313" key="2">
    <source>
        <dbReference type="EMBL" id="KAG7329000.1"/>
    </source>
</evidence>
<evidence type="ECO:0000256" key="1">
    <source>
        <dbReference type="SAM" id="MobiDB-lite"/>
    </source>
</evidence>
<name>A0A9D3SMQ7_9TELE</name>
<protein>
    <submittedName>
        <fullName evidence="2">Uncharacterized protein</fullName>
    </submittedName>
</protein>
<gene>
    <name evidence="2" type="ORF">KOW79_007174</name>
</gene>
<dbReference type="AlphaFoldDB" id="A0A9D3SMQ7"/>
<reference evidence="2 3" key="1">
    <citation type="submission" date="2021-06" db="EMBL/GenBank/DDBJ databases">
        <title>Chromosome-level genome assembly of the red-tail catfish (Hemibagrus wyckioides).</title>
        <authorList>
            <person name="Shao F."/>
        </authorList>
    </citation>
    <scope>NUCLEOTIDE SEQUENCE [LARGE SCALE GENOMIC DNA]</scope>
    <source>
        <strain evidence="2">EC202008001</strain>
        <tissue evidence="2">Blood</tissue>
    </source>
</reference>
<comment type="caution">
    <text evidence="2">The sequence shown here is derived from an EMBL/GenBank/DDBJ whole genome shotgun (WGS) entry which is preliminary data.</text>
</comment>